<reference evidence="2 3" key="1">
    <citation type="submission" date="2024-05" db="EMBL/GenBank/DDBJ databases">
        <title>A high-quality chromosomal-level genome assembly of Topmouth culter (Culter alburnus).</title>
        <authorList>
            <person name="Zhao H."/>
        </authorList>
    </citation>
    <scope>NUCLEOTIDE SEQUENCE [LARGE SCALE GENOMIC DNA]</scope>
    <source>
        <strain evidence="2">CATC2023</strain>
        <tissue evidence="2">Muscle</tissue>
    </source>
</reference>
<feature type="compositionally biased region" description="Basic and acidic residues" evidence="1">
    <location>
        <begin position="10"/>
        <end position="19"/>
    </location>
</feature>
<proteinExistence type="predicted"/>
<feature type="non-terminal residue" evidence="2">
    <location>
        <position position="1"/>
    </location>
</feature>
<feature type="compositionally biased region" description="Polar residues" evidence="1">
    <location>
        <begin position="20"/>
        <end position="30"/>
    </location>
</feature>
<evidence type="ECO:0000256" key="1">
    <source>
        <dbReference type="SAM" id="MobiDB-lite"/>
    </source>
</evidence>
<dbReference type="Proteomes" id="UP001479290">
    <property type="component" value="Unassembled WGS sequence"/>
</dbReference>
<protein>
    <submittedName>
        <fullName evidence="2">Uncharacterized protein</fullName>
    </submittedName>
</protein>
<organism evidence="2 3">
    <name type="scientific">Culter alburnus</name>
    <name type="common">Topmouth culter</name>
    <dbReference type="NCBI Taxonomy" id="194366"/>
    <lineage>
        <taxon>Eukaryota</taxon>
        <taxon>Metazoa</taxon>
        <taxon>Chordata</taxon>
        <taxon>Craniata</taxon>
        <taxon>Vertebrata</taxon>
        <taxon>Euteleostomi</taxon>
        <taxon>Actinopterygii</taxon>
        <taxon>Neopterygii</taxon>
        <taxon>Teleostei</taxon>
        <taxon>Ostariophysi</taxon>
        <taxon>Cypriniformes</taxon>
        <taxon>Xenocyprididae</taxon>
        <taxon>Xenocypridinae</taxon>
        <taxon>Culter</taxon>
    </lineage>
</organism>
<name>A0AAW1ZMI3_CULAL</name>
<dbReference type="EMBL" id="JAWDJR010000016">
    <property type="protein sequence ID" value="KAK9961327.1"/>
    <property type="molecule type" value="Genomic_DNA"/>
</dbReference>
<feature type="non-terminal residue" evidence="2">
    <location>
        <position position="64"/>
    </location>
</feature>
<comment type="caution">
    <text evidence="2">The sequence shown here is derived from an EMBL/GenBank/DDBJ whole genome shotgun (WGS) entry which is preliminary data.</text>
</comment>
<feature type="region of interest" description="Disordered" evidence="1">
    <location>
        <begin position="1"/>
        <end position="64"/>
    </location>
</feature>
<gene>
    <name evidence="2" type="ORF">ABG768_009120</name>
</gene>
<keyword evidence="3" id="KW-1185">Reference proteome</keyword>
<evidence type="ECO:0000313" key="3">
    <source>
        <dbReference type="Proteomes" id="UP001479290"/>
    </source>
</evidence>
<sequence length="64" mass="6985">GGRGDGQVQQKEKKAEKCSRSNLKSGSKNSLGEKLQRSAGPGIQIHLLRSKQPLPNDSHWKAFS</sequence>
<dbReference type="AlphaFoldDB" id="A0AAW1ZMI3"/>
<evidence type="ECO:0000313" key="2">
    <source>
        <dbReference type="EMBL" id="KAK9961327.1"/>
    </source>
</evidence>
<accession>A0AAW1ZMI3</accession>